<keyword evidence="2" id="KW-1185">Reference proteome</keyword>
<accession>A0ACC2MQE1</accession>
<sequence length="673" mass="76262">MGVPAHPRASKAHSKAECSGHGLPSSPSRQQEQSRPVKQFKMGVIKLQVRNPKSILGISVEPQPDWTFDDLISELNALEQKLNDPLPDPAALLKTNTKGFSSFNENVKERGAFVMCAPDDDIEEFERNDENTGEPSSMTGTRFSCTELDWSDSEGSEDEFDHEKNKNLLMDKPGKVEGTLFEVERENRLRLQEEIWNARSSLEANVRSETEWSNSNLAKVEEEREAMREKYRRLHMQYQRGMAEALDSHLSVVKRDHEQISQIEEHRIRTDAAFEEAKRKEKALQEENARQEKARQEKAKAEAAAARLMATRAAEEARKAALDSERNAREAREREDKLNMDPKRNTDTKEEKEGGQPRKTGSNESTIVQSTGIIFKAAESALSAERVRIQKHEEVTEMNHKLKLNSNKDFSGCERQVARLMKQVSGTEENFRAKTSGLLKIINDPLVPQSISIALFAKQVVSLCENPSVSITATAFACGRIIVCVSSQVPVTMDLVLAEFHKACIYTVPKHIQYSESAFKTRDAYLKAIGFQEKDGKIESTAQYLERMESYMTLYAALIQTEIEVEGIRNTHGLQEGWAWLARLLNTLPADLSTAVALLAFLRMAGFMMFKKYKLLFRNVLNVITHQFLVSLKKIQDVRLNQIIAEIEYYIGTNQFLQEPQGRCLQTSLLSKT</sequence>
<dbReference type="Proteomes" id="UP001234297">
    <property type="component" value="Chromosome 1"/>
</dbReference>
<evidence type="ECO:0000313" key="1">
    <source>
        <dbReference type="EMBL" id="KAJ8647896.1"/>
    </source>
</evidence>
<comment type="caution">
    <text evidence="1">The sequence shown here is derived from an EMBL/GenBank/DDBJ whole genome shotgun (WGS) entry which is preliminary data.</text>
</comment>
<protein>
    <submittedName>
        <fullName evidence="1">Uncharacterized protein</fullName>
    </submittedName>
</protein>
<dbReference type="EMBL" id="CM056809">
    <property type="protein sequence ID" value="KAJ8647896.1"/>
    <property type="molecule type" value="Genomic_DNA"/>
</dbReference>
<name>A0ACC2MQE1_PERAE</name>
<proteinExistence type="predicted"/>
<organism evidence="1 2">
    <name type="scientific">Persea americana</name>
    <name type="common">Avocado</name>
    <dbReference type="NCBI Taxonomy" id="3435"/>
    <lineage>
        <taxon>Eukaryota</taxon>
        <taxon>Viridiplantae</taxon>
        <taxon>Streptophyta</taxon>
        <taxon>Embryophyta</taxon>
        <taxon>Tracheophyta</taxon>
        <taxon>Spermatophyta</taxon>
        <taxon>Magnoliopsida</taxon>
        <taxon>Magnoliidae</taxon>
        <taxon>Laurales</taxon>
        <taxon>Lauraceae</taxon>
        <taxon>Persea</taxon>
    </lineage>
</organism>
<evidence type="ECO:0000313" key="2">
    <source>
        <dbReference type="Proteomes" id="UP001234297"/>
    </source>
</evidence>
<reference evidence="1 2" key="1">
    <citation type="journal article" date="2022" name="Hortic Res">
        <title>A haplotype resolved chromosomal level avocado genome allows analysis of novel avocado genes.</title>
        <authorList>
            <person name="Nath O."/>
            <person name="Fletcher S.J."/>
            <person name="Hayward A."/>
            <person name="Shaw L.M."/>
            <person name="Masouleh A.K."/>
            <person name="Furtado A."/>
            <person name="Henry R.J."/>
            <person name="Mitter N."/>
        </authorList>
    </citation>
    <scope>NUCLEOTIDE SEQUENCE [LARGE SCALE GENOMIC DNA]</scope>
    <source>
        <strain evidence="2">cv. Hass</strain>
    </source>
</reference>
<gene>
    <name evidence="1" type="ORF">MRB53_000919</name>
</gene>